<evidence type="ECO:0000256" key="1">
    <source>
        <dbReference type="ARBA" id="ARBA00009437"/>
    </source>
</evidence>
<proteinExistence type="inferred from homology"/>
<feature type="domain" description="HTH lysR-type" evidence="5">
    <location>
        <begin position="1"/>
        <end position="63"/>
    </location>
</feature>
<evidence type="ECO:0000313" key="7">
    <source>
        <dbReference type="Proteomes" id="UP001056201"/>
    </source>
</evidence>
<accession>A0ABY4S229</accession>
<keyword evidence="7" id="KW-1185">Reference proteome</keyword>
<organism evidence="6 7">
    <name type="scientific">Aquincola tertiaricarbonis</name>
    <dbReference type="NCBI Taxonomy" id="391953"/>
    <lineage>
        <taxon>Bacteria</taxon>
        <taxon>Pseudomonadati</taxon>
        <taxon>Pseudomonadota</taxon>
        <taxon>Betaproteobacteria</taxon>
        <taxon>Burkholderiales</taxon>
        <taxon>Sphaerotilaceae</taxon>
        <taxon>Aquincola</taxon>
    </lineage>
</organism>
<comment type="similarity">
    <text evidence="1">Belongs to the LysR transcriptional regulatory family.</text>
</comment>
<evidence type="ECO:0000256" key="3">
    <source>
        <dbReference type="ARBA" id="ARBA00023125"/>
    </source>
</evidence>
<gene>
    <name evidence="6" type="ORF">MW290_10960</name>
</gene>
<dbReference type="PROSITE" id="PS50931">
    <property type="entry name" value="HTH_LYSR"/>
    <property type="match status" value="1"/>
</dbReference>
<name>A0ABY4S229_AQUTE</name>
<evidence type="ECO:0000256" key="4">
    <source>
        <dbReference type="ARBA" id="ARBA00023163"/>
    </source>
</evidence>
<dbReference type="Pfam" id="PF03466">
    <property type="entry name" value="LysR_substrate"/>
    <property type="match status" value="1"/>
</dbReference>
<keyword evidence="4" id="KW-0804">Transcription</keyword>
<dbReference type="InterPro" id="IPR036390">
    <property type="entry name" value="WH_DNA-bd_sf"/>
</dbReference>
<dbReference type="PANTHER" id="PTHR30419">
    <property type="entry name" value="HTH-TYPE TRANSCRIPTIONAL REGULATOR YBHD"/>
    <property type="match status" value="1"/>
</dbReference>
<dbReference type="SUPFAM" id="SSF53850">
    <property type="entry name" value="Periplasmic binding protein-like II"/>
    <property type="match status" value="1"/>
</dbReference>
<dbReference type="EMBL" id="CP097635">
    <property type="protein sequence ID" value="URI06429.1"/>
    <property type="molecule type" value="Genomic_DNA"/>
</dbReference>
<dbReference type="InterPro" id="IPR050950">
    <property type="entry name" value="HTH-type_LysR_regulators"/>
</dbReference>
<dbReference type="RefSeq" id="WP_250194692.1">
    <property type="nucleotide sequence ID" value="NZ_CP097635.1"/>
</dbReference>
<dbReference type="InterPro" id="IPR005119">
    <property type="entry name" value="LysR_subst-bd"/>
</dbReference>
<reference evidence="6" key="1">
    <citation type="submission" date="2022-05" db="EMBL/GenBank/DDBJ databases">
        <title>An RpoN-dependent PEP-CTERM gene is involved in floc formation of an Aquincola tertiaricarbonis strain.</title>
        <authorList>
            <person name="Qiu D."/>
            <person name="Xia M."/>
        </authorList>
    </citation>
    <scope>NUCLEOTIDE SEQUENCE</scope>
    <source>
        <strain evidence="6">RN12</strain>
    </source>
</reference>
<protein>
    <submittedName>
        <fullName evidence="6">LysR family transcriptional regulator</fullName>
    </submittedName>
</protein>
<evidence type="ECO:0000313" key="6">
    <source>
        <dbReference type="EMBL" id="URI06429.1"/>
    </source>
</evidence>
<dbReference type="Gene3D" id="3.40.190.290">
    <property type="match status" value="1"/>
</dbReference>
<keyword evidence="3" id="KW-0238">DNA-binding</keyword>
<dbReference type="Proteomes" id="UP001056201">
    <property type="component" value="Chromosome 1"/>
</dbReference>
<dbReference type="PANTHER" id="PTHR30419:SF8">
    <property type="entry name" value="NITROGEN ASSIMILATION TRANSCRIPTIONAL ACTIVATOR-RELATED"/>
    <property type="match status" value="1"/>
</dbReference>
<evidence type="ECO:0000256" key="2">
    <source>
        <dbReference type="ARBA" id="ARBA00023015"/>
    </source>
</evidence>
<dbReference type="Pfam" id="PF00126">
    <property type="entry name" value="HTH_1"/>
    <property type="match status" value="1"/>
</dbReference>
<evidence type="ECO:0000259" key="5">
    <source>
        <dbReference type="PROSITE" id="PS50931"/>
    </source>
</evidence>
<dbReference type="InterPro" id="IPR000847">
    <property type="entry name" value="LysR_HTH_N"/>
</dbReference>
<dbReference type="Gene3D" id="1.10.10.10">
    <property type="entry name" value="Winged helix-like DNA-binding domain superfamily/Winged helix DNA-binding domain"/>
    <property type="match status" value="1"/>
</dbReference>
<sequence length="311" mass="34262">MRAHHLQDTALRYFLEVVRSGSLAVASERLHVAASAISRQISGLEQALDTVLFERQPRGMVPTPAGEILAAHARRTSMDADRVLEDIDALRGARQGRVRIASAEGFASHFLPPLIVEFRRSHERMVFDVAVVAPAEVPARLRAGDADIGLTFSRTPEKDIRVEHQQPAPIQALMRPDHPLAAARSLTLARLCEYPVALPAPDTTLRQMIDIACSRQQIDLQPMLTCNTVAVLHGFVLQGGGITVSGEVSARHWVAAGQMVAVPLRDRGLDLRDIQLQTLAGRTLPHGAQRFLDFLRQRLPERLQPSRRRGG</sequence>
<keyword evidence="2" id="KW-0805">Transcription regulation</keyword>
<dbReference type="InterPro" id="IPR036388">
    <property type="entry name" value="WH-like_DNA-bd_sf"/>
</dbReference>
<dbReference type="SUPFAM" id="SSF46785">
    <property type="entry name" value="Winged helix' DNA-binding domain"/>
    <property type="match status" value="1"/>
</dbReference>